<dbReference type="PANTHER" id="PTHR32063:SF16">
    <property type="entry name" value="CATION EFFLUX SYSTEM (ACRB_ACRD_ACRF FAMILY)"/>
    <property type="match status" value="1"/>
</dbReference>
<feature type="transmembrane region" description="Helical" evidence="1">
    <location>
        <begin position="432"/>
        <end position="451"/>
    </location>
</feature>
<dbReference type="InterPro" id="IPR027463">
    <property type="entry name" value="AcrB_DN_DC_subdom"/>
</dbReference>
<keyword evidence="1" id="KW-0472">Membrane</keyword>
<proteinExistence type="predicted"/>
<dbReference type="AlphaFoldDB" id="A0A831PNW9"/>
<feature type="transmembrane region" description="Helical" evidence="1">
    <location>
        <begin position="260"/>
        <end position="280"/>
    </location>
</feature>
<sequence>RPIEIDDVPIVNLTLYSQKHNDYDLHRVGQEVLTRLTEVENISRSEIISGRARELRVELDSQKLASRSLTPAQVVERLQGADTAVQAGHFDSSNRSIQVTSSAFLSNARDVEGLVVGVHAGKPVYLRDIAQVIDGPEEADNYSRIGFSNLFLDRHKDHPAASFDNKEISPAGAFASYPAVTLALAKKKGSNAVLVADEILARLDQLKDSIIPAGIEVEVTRNYGQTAQAKVSDLLNSLFFAVATVVVLLAFTLGRREATVVALAVPISFALALFVNFVLGYTINRVTLFALILSLGLVVDDPITNVDNIQRHVFARKRNPRDATLFAVGEVLPPVILSTLAIIVSFTPMFFITGMMGPYMAPMAANVPLTVTFSTLASLTVVPWLCYHLIRRRLEKSEGKGSEAGHDVVPAWIRRSYRATVEPFLGARLWRWILAAGILLLLALSLSLPLLRLVPLKMLPFDNKNELQLVIDMPEGTTLEETDRTTRAFEHYLREVPEVTSFVSYVGAPSPMDFNAMVRHYYLREQPHQADIRINLADKSKRQMQSHALGLRLRKDLTEIARQHNALLQIVETPPGPPVLATVVAEIYGLPGAGYEDLMAGARHVEAIMNEEPFVVDVNTTIETFRERLRRSRNVSMVVLT</sequence>
<dbReference type="EMBL" id="DSDO01000209">
    <property type="protein sequence ID" value="HDR46655.1"/>
    <property type="molecule type" value="Genomic_DNA"/>
</dbReference>
<name>A0A831PNW9_9BACT</name>
<feature type="non-terminal residue" evidence="2">
    <location>
        <position position="1"/>
    </location>
</feature>
<accession>A0A831PNW9</accession>
<dbReference type="Gene3D" id="3.30.2090.10">
    <property type="entry name" value="Multidrug efflux transporter AcrB TolC docking domain, DN and DC subdomains"/>
    <property type="match status" value="1"/>
</dbReference>
<protein>
    <submittedName>
        <fullName evidence="2">Efflux RND transporter permease subunit</fullName>
    </submittedName>
</protein>
<dbReference type="Gene3D" id="3.30.70.1320">
    <property type="entry name" value="Multidrug efflux transporter AcrB pore domain like"/>
    <property type="match status" value="1"/>
</dbReference>
<gene>
    <name evidence="2" type="ORF">ENN94_03035</name>
</gene>
<dbReference type="GO" id="GO:0042910">
    <property type="term" value="F:xenobiotic transmembrane transporter activity"/>
    <property type="evidence" value="ECO:0007669"/>
    <property type="project" value="TreeGrafter"/>
</dbReference>
<organism evidence="2">
    <name type="scientific">Geoalkalibacter subterraneus</name>
    <dbReference type="NCBI Taxonomy" id="483547"/>
    <lineage>
        <taxon>Bacteria</taxon>
        <taxon>Pseudomonadati</taxon>
        <taxon>Thermodesulfobacteriota</taxon>
        <taxon>Desulfuromonadia</taxon>
        <taxon>Desulfuromonadales</taxon>
        <taxon>Geoalkalibacteraceae</taxon>
        <taxon>Geoalkalibacter</taxon>
    </lineage>
</organism>
<dbReference type="InterPro" id="IPR001036">
    <property type="entry name" value="Acrflvin-R"/>
</dbReference>
<feature type="transmembrane region" description="Helical" evidence="1">
    <location>
        <begin position="371"/>
        <end position="390"/>
    </location>
</feature>
<evidence type="ECO:0000256" key="1">
    <source>
        <dbReference type="SAM" id="Phobius"/>
    </source>
</evidence>
<dbReference type="GO" id="GO:0005886">
    <property type="term" value="C:plasma membrane"/>
    <property type="evidence" value="ECO:0007669"/>
    <property type="project" value="TreeGrafter"/>
</dbReference>
<dbReference type="Gene3D" id="3.30.70.1440">
    <property type="entry name" value="Multidrug efflux transporter AcrB pore domain"/>
    <property type="match status" value="1"/>
</dbReference>
<dbReference type="SUPFAM" id="SSF82866">
    <property type="entry name" value="Multidrug efflux transporter AcrB transmembrane domain"/>
    <property type="match status" value="1"/>
</dbReference>
<dbReference type="Pfam" id="PF00873">
    <property type="entry name" value="ACR_tran"/>
    <property type="match status" value="2"/>
</dbReference>
<feature type="non-terminal residue" evidence="2">
    <location>
        <position position="641"/>
    </location>
</feature>
<dbReference type="Gene3D" id="3.30.70.1430">
    <property type="entry name" value="Multidrug efflux transporter AcrB pore domain"/>
    <property type="match status" value="1"/>
</dbReference>
<evidence type="ECO:0000313" key="2">
    <source>
        <dbReference type="EMBL" id="HDR46655.1"/>
    </source>
</evidence>
<keyword evidence="1" id="KW-1133">Transmembrane helix</keyword>
<dbReference type="Proteomes" id="UP000886162">
    <property type="component" value="Unassembled WGS sequence"/>
</dbReference>
<feature type="transmembrane region" description="Helical" evidence="1">
    <location>
        <begin position="234"/>
        <end position="253"/>
    </location>
</feature>
<dbReference type="SUPFAM" id="SSF82714">
    <property type="entry name" value="Multidrug efflux transporter AcrB TolC docking domain, DN and DC subdomains"/>
    <property type="match status" value="1"/>
</dbReference>
<comment type="caution">
    <text evidence="2">The sequence shown here is derived from an EMBL/GenBank/DDBJ whole genome shotgun (WGS) entry which is preliminary data.</text>
</comment>
<dbReference type="PANTHER" id="PTHR32063">
    <property type="match status" value="1"/>
</dbReference>
<keyword evidence="1" id="KW-0812">Transmembrane</keyword>
<dbReference type="SUPFAM" id="SSF82693">
    <property type="entry name" value="Multidrug efflux transporter AcrB pore domain, PN1, PN2, PC1 and PC2 subdomains"/>
    <property type="match status" value="2"/>
</dbReference>
<reference evidence="2" key="1">
    <citation type="journal article" date="2020" name="mSystems">
        <title>Genome- and Community-Level Interaction Insights into Carbon Utilization and Element Cycling Functions of Hydrothermarchaeota in Hydrothermal Sediment.</title>
        <authorList>
            <person name="Zhou Z."/>
            <person name="Liu Y."/>
            <person name="Xu W."/>
            <person name="Pan J."/>
            <person name="Luo Z.H."/>
            <person name="Li M."/>
        </authorList>
    </citation>
    <scope>NUCLEOTIDE SEQUENCE [LARGE SCALE GENOMIC DNA]</scope>
    <source>
        <strain evidence="2">SpSt-1220</strain>
    </source>
</reference>
<feature type="transmembrane region" description="Helical" evidence="1">
    <location>
        <begin position="325"/>
        <end position="351"/>
    </location>
</feature>
<dbReference type="Gene3D" id="1.20.1640.10">
    <property type="entry name" value="Multidrug efflux transporter AcrB transmembrane domain"/>
    <property type="match status" value="2"/>
</dbReference>